<dbReference type="SUPFAM" id="SSF52058">
    <property type="entry name" value="L domain-like"/>
    <property type="match status" value="1"/>
</dbReference>
<keyword evidence="3" id="KW-1185">Reference proteome</keyword>
<protein>
    <recommendedName>
        <fullName evidence="1">F-box domain-containing protein</fullName>
    </recommendedName>
</protein>
<evidence type="ECO:0000259" key="1">
    <source>
        <dbReference type="Pfam" id="PF12937"/>
    </source>
</evidence>
<comment type="caution">
    <text evidence="2">The sequence shown here is derived from an EMBL/GenBank/DDBJ whole genome shotgun (WGS) entry which is preliminary data.</text>
</comment>
<dbReference type="Gene3D" id="3.80.10.10">
    <property type="entry name" value="Ribonuclease Inhibitor"/>
    <property type="match status" value="1"/>
</dbReference>
<dbReference type="Pfam" id="PF12937">
    <property type="entry name" value="F-box-like"/>
    <property type="match status" value="1"/>
</dbReference>
<dbReference type="Proteomes" id="UP001383192">
    <property type="component" value="Unassembled WGS sequence"/>
</dbReference>
<dbReference type="AlphaFoldDB" id="A0AAW0DFE3"/>
<reference evidence="2 3" key="1">
    <citation type="submission" date="2024-01" db="EMBL/GenBank/DDBJ databases">
        <title>A draft genome for a cacao thread blight-causing isolate of Paramarasmius palmivorus.</title>
        <authorList>
            <person name="Baruah I.K."/>
            <person name="Bukari Y."/>
            <person name="Amoako-Attah I."/>
            <person name="Meinhardt L.W."/>
            <person name="Bailey B.A."/>
            <person name="Cohen S.P."/>
        </authorList>
    </citation>
    <scope>NUCLEOTIDE SEQUENCE [LARGE SCALE GENOMIC DNA]</scope>
    <source>
        <strain evidence="2 3">GH-12</strain>
    </source>
</reference>
<dbReference type="InterPro" id="IPR001810">
    <property type="entry name" value="F-box_dom"/>
</dbReference>
<dbReference type="PANTHER" id="PTHR38926:SF5">
    <property type="entry name" value="F-BOX AND LEUCINE-RICH REPEAT PROTEIN 6"/>
    <property type="match status" value="1"/>
</dbReference>
<evidence type="ECO:0000313" key="3">
    <source>
        <dbReference type="Proteomes" id="UP001383192"/>
    </source>
</evidence>
<dbReference type="SUPFAM" id="SSF81383">
    <property type="entry name" value="F-box domain"/>
    <property type="match status" value="1"/>
</dbReference>
<organism evidence="2 3">
    <name type="scientific">Paramarasmius palmivorus</name>
    <dbReference type="NCBI Taxonomy" id="297713"/>
    <lineage>
        <taxon>Eukaryota</taxon>
        <taxon>Fungi</taxon>
        <taxon>Dikarya</taxon>
        <taxon>Basidiomycota</taxon>
        <taxon>Agaricomycotina</taxon>
        <taxon>Agaricomycetes</taxon>
        <taxon>Agaricomycetidae</taxon>
        <taxon>Agaricales</taxon>
        <taxon>Marasmiineae</taxon>
        <taxon>Marasmiaceae</taxon>
        <taxon>Paramarasmius</taxon>
    </lineage>
</organism>
<dbReference type="Gene3D" id="1.20.1280.50">
    <property type="match status" value="1"/>
</dbReference>
<dbReference type="EMBL" id="JAYKXP010000012">
    <property type="protein sequence ID" value="KAK7051583.1"/>
    <property type="molecule type" value="Genomic_DNA"/>
</dbReference>
<evidence type="ECO:0000313" key="2">
    <source>
        <dbReference type="EMBL" id="KAK7051583.1"/>
    </source>
</evidence>
<dbReference type="InterPro" id="IPR032675">
    <property type="entry name" value="LRR_dom_sf"/>
</dbReference>
<proteinExistence type="predicted"/>
<dbReference type="PANTHER" id="PTHR38926">
    <property type="entry name" value="F-BOX DOMAIN CONTAINING PROTEIN, EXPRESSED"/>
    <property type="match status" value="1"/>
</dbReference>
<dbReference type="InterPro" id="IPR036047">
    <property type="entry name" value="F-box-like_dom_sf"/>
</dbReference>
<sequence>MTVLWAELSLEEIKEIDRDISLLETQLQRLRAQRNLKIPMARLPVDVMIHIFRFCVPHGRSKTRWLAFTHVCRSWRIIALNQASLWTSIDFSNINLARVMLERSKNAALDISIPRILYGQAERWQDVLDDIQHQVHRVRHLHVNMCRVDLMRAFVHGFQRAAPSLRSLEIWDYANLDLQSGFLGGEAPLLTDLRLYFTYISWDSPLLRNLTHLELGGDSCSNLPTGNQFLDALRRMPMLSVLKLTQILPRIIEGTAAVSLPNLQELALLAETDDIEGCAAVLGHLLFPEATVIRVSCYSESRSDGVFDTVFSQLSSLFSNSASQVESPRTIKSMSVDFETGSGPCSVTVNARNTDIPAASTTTSSRLSLPIIRLDFEWNRSYSQIVDEIQAAIALLPTNSLESLHIRGYSGVDGSSEVADESNGDQPPVVNILPKVMESLLWSTSIKTLALDGFSYVKELPGLLSMIHASADPPICFEDYADEIGSILNQLLGILESRSENGRKVEKLILRNCDTILPEQTALLRQLVGELDWDFEEMALEVETQAVPFEGEQ</sequence>
<gene>
    <name evidence="2" type="ORF">VNI00_004562</name>
</gene>
<name>A0AAW0DFE3_9AGAR</name>
<feature type="domain" description="F-box" evidence="1">
    <location>
        <begin position="41"/>
        <end position="91"/>
    </location>
</feature>
<accession>A0AAW0DFE3</accession>